<evidence type="ECO:0000256" key="2">
    <source>
        <dbReference type="SAM" id="SignalP"/>
    </source>
</evidence>
<sequence length="302" mass="33611">MRIFLLIFALINVIRGQGGLGVNIMDFMGPNGVDLVGFQKAMEEAAARLAQESAQLAREEERKSSEAAIEEAEKRTRDEEKKEEALLAERIAAKKDKEAALEAERKEALRQRIIAIRKARAEERRAAAAAKTATSTTTSTTTITTSTTTSTTSTTSTTTTTRKATTTTTTTTKRPTTRAQSRNTRKPVTRSALVKLDPEIFGKYRYCRKCVGETAEQCIKANRLETCRNPAMTCYVNYRRVSGVSIFKSGCMKLNDCQNHERQNGFNGGGARNIYHMQCRPDFILPGRPSTCTFCHKMGTWE</sequence>
<dbReference type="AlphaFoldDB" id="E4Y550"/>
<dbReference type="EMBL" id="FN654283">
    <property type="protein sequence ID" value="CBY30798.1"/>
    <property type="molecule type" value="Genomic_DNA"/>
</dbReference>
<gene>
    <name evidence="3" type="ORF">GSOID_T00018688001</name>
</gene>
<dbReference type="Proteomes" id="UP000011014">
    <property type="component" value="Unassembled WGS sequence"/>
</dbReference>
<accession>E4Y550</accession>
<reference evidence="3" key="1">
    <citation type="journal article" date="2010" name="Science">
        <title>Plasticity of animal genome architecture unmasked by rapid evolution of a pelagic tunicate.</title>
        <authorList>
            <person name="Denoeud F."/>
            <person name="Henriet S."/>
            <person name="Mungpakdee S."/>
            <person name="Aury J.M."/>
            <person name="Da Silva C."/>
            <person name="Brinkmann H."/>
            <person name="Mikhaleva J."/>
            <person name="Olsen L.C."/>
            <person name="Jubin C."/>
            <person name="Canestro C."/>
            <person name="Bouquet J.M."/>
            <person name="Danks G."/>
            <person name="Poulain J."/>
            <person name="Campsteijn C."/>
            <person name="Adamski M."/>
            <person name="Cross I."/>
            <person name="Yadetie F."/>
            <person name="Muffato M."/>
            <person name="Louis A."/>
            <person name="Butcher S."/>
            <person name="Tsagkogeorga G."/>
            <person name="Konrad A."/>
            <person name="Singh S."/>
            <person name="Jensen M.F."/>
            <person name="Cong E.H."/>
            <person name="Eikeseth-Otteraa H."/>
            <person name="Noel B."/>
            <person name="Anthouard V."/>
            <person name="Porcel B.M."/>
            <person name="Kachouri-Lafond R."/>
            <person name="Nishino A."/>
            <person name="Ugolini M."/>
            <person name="Chourrout P."/>
            <person name="Nishida H."/>
            <person name="Aasland R."/>
            <person name="Huzurbazar S."/>
            <person name="Westhof E."/>
            <person name="Delsuc F."/>
            <person name="Lehrach H."/>
            <person name="Reinhardt R."/>
            <person name="Weissenbach J."/>
            <person name="Roy S.W."/>
            <person name="Artiguenave F."/>
            <person name="Postlethwait J.H."/>
            <person name="Manak J.R."/>
            <person name="Thompson E.M."/>
            <person name="Jaillon O."/>
            <person name="Du Pasquier L."/>
            <person name="Boudinot P."/>
            <person name="Liberles D.A."/>
            <person name="Volff J.N."/>
            <person name="Philippe H."/>
            <person name="Lenhard B."/>
            <person name="Roest Crollius H."/>
            <person name="Wincker P."/>
            <person name="Chourrout D."/>
        </authorList>
    </citation>
    <scope>NUCLEOTIDE SEQUENCE [LARGE SCALE GENOMIC DNA]</scope>
</reference>
<feature type="region of interest" description="Disordered" evidence="1">
    <location>
        <begin position="126"/>
        <end position="191"/>
    </location>
</feature>
<name>E4Y550_OIKDI</name>
<feature type="compositionally biased region" description="Basic and acidic residues" evidence="1">
    <location>
        <begin position="57"/>
        <end position="82"/>
    </location>
</feature>
<feature type="signal peptide" evidence="2">
    <location>
        <begin position="1"/>
        <end position="16"/>
    </location>
</feature>
<feature type="compositionally biased region" description="Low complexity" evidence="1">
    <location>
        <begin position="127"/>
        <end position="179"/>
    </location>
</feature>
<proteinExistence type="predicted"/>
<feature type="non-terminal residue" evidence="3">
    <location>
        <position position="302"/>
    </location>
</feature>
<evidence type="ECO:0000256" key="1">
    <source>
        <dbReference type="SAM" id="MobiDB-lite"/>
    </source>
</evidence>
<protein>
    <submittedName>
        <fullName evidence="3">Uncharacterized protein</fullName>
    </submittedName>
</protein>
<keyword evidence="2" id="KW-0732">Signal</keyword>
<organism evidence="3">
    <name type="scientific">Oikopleura dioica</name>
    <name type="common">Tunicate</name>
    <dbReference type="NCBI Taxonomy" id="34765"/>
    <lineage>
        <taxon>Eukaryota</taxon>
        <taxon>Metazoa</taxon>
        <taxon>Chordata</taxon>
        <taxon>Tunicata</taxon>
        <taxon>Appendicularia</taxon>
        <taxon>Copelata</taxon>
        <taxon>Oikopleuridae</taxon>
        <taxon>Oikopleura</taxon>
    </lineage>
</organism>
<feature type="chain" id="PRO_5003193685" evidence="2">
    <location>
        <begin position="17"/>
        <end position="302"/>
    </location>
</feature>
<feature type="region of interest" description="Disordered" evidence="1">
    <location>
        <begin position="56"/>
        <end position="82"/>
    </location>
</feature>
<evidence type="ECO:0000313" key="3">
    <source>
        <dbReference type="EMBL" id="CBY30798.1"/>
    </source>
</evidence>